<accession>A0AAV5L2H0</accession>
<organism evidence="2 3">
    <name type="scientific">Rubroshorea leprosula</name>
    <dbReference type="NCBI Taxonomy" id="152421"/>
    <lineage>
        <taxon>Eukaryota</taxon>
        <taxon>Viridiplantae</taxon>
        <taxon>Streptophyta</taxon>
        <taxon>Embryophyta</taxon>
        <taxon>Tracheophyta</taxon>
        <taxon>Spermatophyta</taxon>
        <taxon>Magnoliopsida</taxon>
        <taxon>eudicotyledons</taxon>
        <taxon>Gunneridae</taxon>
        <taxon>Pentapetalae</taxon>
        <taxon>rosids</taxon>
        <taxon>malvids</taxon>
        <taxon>Malvales</taxon>
        <taxon>Dipterocarpaceae</taxon>
        <taxon>Rubroshorea</taxon>
    </lineage>
</organism>
<keyword evidence="3" id="KW-1185">Reference proteome</keyword>
<sequence>MLAPPMLTQFIVIALYIAALLLISSEVATAIMDDASSGFNLGRRALLAQYNTAGRGGYN</sequence>
<protein>
    <submittedName>
        <fullName evidence="2">Uncharacterized protein</fullName>
    </submittedName>
</protein>
<evidence type="ECO:0000256" key="1">
    <source>
        <dbReference type="SAM" id="SignalP"/>
    </source>
</evidence>
<proteinExistence type="predicted"/>
<keyword evidence="1" id="KW-0732">Signal</keyword>
<evidence type="ECO:0000313" key="3">
    <source>
        <dbReference type="Proteomes" id="UP001054252"/>
    </source>
</evidence>
<gene>
    <name evidence="2" type="ORF">SLEP1_g39764</name>
</gene>
<reference evidence="2 3" key="1">
    <citation type="journal article" date="2021" name="Commun. Biol.">
        <title>The genome of Shorea leprosula (Dipterocarpaceae) highlights the ecological relevance of drought in aseasonal tropical rainforests.</title>
        <authorList>
            <person name="Ng K.K.S."/>
            <person name="Kobayashi M.J."/>
            <person name="Fawcett J.A."/>
            <person name="Hatakeyama M."/>
            <person name="Paape T."/>
            <person name="Ng C.H."/>
            <person name="Ang C.C."/>
            <person name="Tnah L.H."/>
            <person name="Lee C.T."/>
            <person name="Nishiyama T."/>
            <person name="Sese J."/>
            <person name="O'Brien M.J."/>
            <person name="Copetti D."/>
            <person name="Mohd Noor M.I."/>
            <person name="Ong R.C."/>
            <person name="Putra M."/>
            <person name="Sireger I.Z."/>
            <person name="Indrioko S."/>
            <person name="Kosugi Y."/>
            <person name="Izuno A."/>
            <person name="Isagi Y."/>
            <person name="Lee S.L."/>
            <person name="Shimizu K.K."/>
        </authorList>
    </citation>
    <scope>NUCLEOTIDE SEQUENCE [LARGE SCALE GENOMIC DNA]</scope>
    <source>
        <strain evidence="2">214</strain>
    </source>
</reference>
<evidence type="ECO:0000313" key="2">
    <source>
        <dbReference type="EMBL" id="GKV31017.1"/>
    </source>
</evidence>
<feature type="signal peptide" evidence="1">
    <location>
        <begin position="1"/>
        <end position="30"/>
    </location>
</feature>
<feature type="chain" id="PRO_5043394494" evidence="1">
    <location>
        <begin position="31"/>
        <end position="59"/>
    </location>
</feature>
<dbReference type="EMBL" id="BPVZ01000089">
    <property type="protein sequence ID" value="GKV31017.1"/>
    <property type="molecule type" value="Genomic_DNA"/>
</dbReference>
<dbReference type="Proteomes" id="UP001054252">
    <property type="component" value="Unassembled WGS sequence"/>
</dbReference>
<dbReference type="AlphaFoldDB" id="A0AAV5L2H0"/>
<name>A0AAV5L2H0_9ROSI</name>
<comment type="caution">
    <text evidence="2">The sequence shown here is derived from an EMBL/GenBank/DDBJ whole genome shotgun (WGS) entry which is preliminary data.</text>
</comment>